<organism evidence="1 2">
    <name type="scientific">Paramecium octaurelia</name>
    <dbReference type="NCBI Taxonomy" id="43137"/>
    <lineage>
        <taxon>Eukaryota</taxon>
        <taxon>Sar</taxon>
        <taxon>Alveolata</taxon>
        <taxon>Ciliophora</taxon>
        <taxon>Intramacronucleata</taxon>
        <taxon>Oligohymenophorea</taxon>
        <taxon>Peniculida</taxon>
        <taxon>Parameciidae</taxon>
        <taxon>Paramecium</taxon>
    </lineage>
</organism>
<evidence type="ECO:0000313" key="1">
    <source>
        <dbReference type="EMBL" id="CAD8138593.1"/>
    </source>
</evidence>
<proteinExistence type="predicted"/>
<dbReference type="Proteomes" id="UP000683925">
    <property type="component" value="Unassembled WGS sequence"/>
</dbReference>
<name>A0A8S1SEI5_PAROT</name>
<protein>
    <recommendedName>
        <fullName evidence="3">RAP domain-containing protein</fullName>
    </recommendedName>
</protein>
<accession>A0A8S1SEI5</accession>
<evidence type="ECO:0000313" key="2">
    <source>
        <dbReference type="Proteomes" id="UP000683925"/>
    </source>
</evidence>
<dbReference type="OrthoDB" id="293039at2759"/>
<dbReference type="OMA" id="ISIQHYP"/>
<reference evidence="1" key="1">
    <citation type="submission" date="2021-01" db="EMBL/GenBank/DDBJ databases">
        <authorList>
            <consortium name="Genoscope - CEA"/>
            <person name="William W."/>
        </authorList>
    </citation>
    <scope>NUCLEOTIDE SEQUENCE</scope>
</reference>
<evidence type="ECO:0008006" key="3">
    <source>
        <dbReference type="Google" id="ProtNLM"/>
    </source>
</evidence>
<dbReference type="EMBL" id="CAJJDP010000008">
    <property type="protein sequence ID" value="CAD8138593.1"/>
    <property type="molecule type" value="Genomic_DNA"/>
</dbReference>
<sequence length="534" mass="64342">MIKFVLSISKYTISNQLKAIQQLKINKEQFQPLELRRQLWNLIQNLTDQDSSQFIDIYKEFDYDYRDIAEFYNKNHIAHDLIIKKHKKNEPKVIIDSAYQHLLLLKPTLQFVAEFDYENLQQYLNEDGMRNILSETQRDTLKRAYTKIIENTFYGLYLQAINRGQDQIKLVEMLKKLESLLLDEQNPNDLIWKTFLFSNLQSGNEKVINYFAFVMQNVEELSQKELIVYAQIVFLFSQKFGNHRTVSILYKRLFVYLTKLKDQLSLQDRLFFLKKTQKELDIPNKQELFCKQIYEQIRDISIQHYPVALKGLCNFYWIGIKITEEEEFIERNMEQFTKQIEIIDLLFGLIYANSQNIQLIKILFGKLQNLMEKSSTLEKCYYYQIIYILENSYNLPLNIENKEELRSIYFNGTNLKHQPEFSQANFDMDEILQQIQQELNKQKRPDWRIIKIKKQANVQIYQVDFIVELEGIYRKRLIYLDFIQRQSYIDDTNLIGKQRIRQNIFKTEEITYIDFKTWYKQVDKVAYVKQLLGL</sequence>
<keyword evidence="2" id="KW-1185">Reference proteome</keyword>
<gene>
    <name evidence="1" type="ORF">POCTA_138.1.T0090458</name>
</gene>
<comment type="caution">
    <text evidence="1">The sequence shown here is derived from an EMBL/GenBank/DDBJ whole genome shotgun (WGS) entry which is preliminary data.</text>
</comment>
<dbReference type="AlphaFoldDB" id="A0A8S1SEI5"/>